<dbReference type="AlphaFoldDB" id="A0A8J3IHW8"/>
<feature type="domain" description="HTH cro/C1-type" evidence="4">
    <location>
        <begin position="17"/>
        <end position="60"/>
    </location>
</feature>
<feature type="repeat" description="WD" evidence="3">
    <location>
        <begin position="635"/>
        <end position="676"/>
    </location>
</feature>
<dbReference type="SMART" id="SM00320">
    <property type="entry name" value="WD40"/>
    <property type="match status" value="14"/>
</dbReference>
<protein>
    <recommendedName>
        <fullName evidence="4">HTH cro/C1-type domain-containing protein</fullName>
    </recommendedName>
</protein>
<dbReference type="PRINTS" id="PR00320">
    <property type="entry name" value="GPROTEINBRPT"/>
</dbReference>
<dbReference type="Pfam" id="PF00400">
    <property type="entry name" value="WD40"/>
    <property type="match status" value="13"/>
</dbReference>
<dbReference type="GO" id="GO:0003677">
    <property type="term" value="F:DNA binding"/>
    <property type="evidence" value="ECO:0007669"/>
    <property type="project" value="InterPro"/>
</dbReference>
<dbReference type="PROSITE" id="PS50294">
    <property type="entry name" value="WD_REPEATS_REGION"/>
    <property type="match status" value="11"/>
</dbReference>
<dbReference type="InterPro" id="IPR019775">
    <property type="entry name" value="WD40_repeat_CS"/>
</dbReference>
<gene>
    <name evidence="5" type="ORF">KSF_049190</name>
</gene>
<dbReference type="CDD" id="cd00200">
    <property type="entry name" value="WD40"/>
    <property type="match status" value="2"/>
</dbReference>
<dbReference type="Gene3D" id="2.160.20.80">
    <property type="entry name" value="E3 ubiquitin-protein ligase SopA"/>
    <property type="match status" value="1"/>
</dbReference>
<proteinExistence type="predicted"/>
<keyword evidence="2" id="KW-0677">Repeat</keyword>
<dbReference type="InterPro" id="IPR001646">
    <property type="entry name" value="5peptide_repeat"/>
</dbReference>
<organism evidence="5 6">
    <name type="scientific">Reticulibacter mediterranei</name>
    <dbReference type="NCBI Taxonomy" id="2778369"/>
    <lineage>
        <taxon>Bacteria</taxon>
        <taxon>Bacillati</taxon>
        <taxon>Chloroflexota</taxon>
        <taxon>Ktedonobacteria</taxon>
        <taxon>Ktedonobacterales</taxon>
        <taxon>Reticulibacteraceae</taxon>
        <taxon>Reticulibacter</taxon>
    </lineage>
</organism>
<dbReference type="Pfam" id="PF00931">
    <property type="entry name" value="NB-ARC"/>
    <property type="match status" value="1"/>
</dbReference>
<dbReference type="InterPro" id="IPR020472">
    <property type="entry name" value="WD40_PAC1"/>
</dbReference>
<evidence type="ECO:0000313" key="6">
    <source>
        <dbReference type="Proteomes" id="UP000597444"/>
    </source>
</evidence>
<feature type="repeat" description="WD" evidence="3">
    <location>
        <begin position="676"/>
        <end position="717"/>
    </location>
</feature>
<reference evidence="5" key="1">
    <citation type="submission" date="2020-10" db="EMBL/GenBank/DDBJ databases">
        <title>Taxonomic study of unclassified bacteria belonging to the class Ktedonobacteria.</title>
        <authorList>
            <person name="Yabe S."/>
            <person name="Wang C.M."/>
            <person name="Zheng Y."/>
            <person name="Sakai Y."/>
            <person name="Cavaletti L."/>
            <person name="Monciardini P."/>
            <person name="Donadio S."/>
        </authorList>
    </citation>
    <scope>NUCLEOTIDE SEQUENCE</scope>
    <source>
        <strain evidence="5">ID150040</strain>
    </source>
</reference>
<dbReference type="InterPro" id="IPR036322">
    <property type="entry name" value="WD40_repeat_dom_sf"/>
</dbReference>
<dbReference type="SMART" id="SM00530">
    <property type="entry name" value="HTH_XRE"/>
    <property type="match status" value="1"/>
</dbReference>
<feature type="repeat" description="WD" evidence="3">
    <location>
        <begin position="888"/>
        <end position="929"/>
    </location>
</feature>
<feature type="repeat" description="WD" evidence="3">
    <location>
        <begin position="1017"/>
        <end position="1058"/>
    </location>
</feature>
<feature type="repeat" description="WD" evidence="3">
    <location>
        <begin position="762"/>
        <end position="803"/>
    </location>
</feature>
<dbReference type="InterPro" id="IPR010982">
    <property type="entry name" value="Lambda_DNA-bd_dom_sf"/>
</dbReference>
<evidence type="ECO:0000313" key="5">
    <source>
        <dbReference type="EMBL" id="GHO94871.1"/>
    </source>
</evidence>
<dbReference type="PRINTS" id="PR00364">
    <property type="entry name" value="DISEASERSIST"/>
</dbReference>
<evidence type="ECO:0000259" key="4">
    <source>
        <dbReference type="PROSITE" id="PS50943"/>
    </source>
</evidence>
<feature type="repeat" description="WD" evidence="3">
    <location>
        <begin position="930"/>
        <end position="971"/>
    </location>
</feature>
<keyword evidence="1 3" id="KW-0853">WD repeat</keyword>
<dbReference type="RefSeq" id="WP_220205584.1">
    <property type="nucleotide sequence ID" value="NZ_BNJK01000001.1"/>
</dbReference>
<dbReference type="InterPro" id="IPR001387">
    <property type="entry name" value="Cro/C1-type_HTH"/>
</dbReference>
<sequence>MNRFLYSERDYAFGQLILTLRTQIGLTQTGLAKRLGVSRKAVAGWEGGNSYPKAEHLQELITLAVRASAFPAGREAEEIRELWHAAHQKVLLNENWLASLLGHTRPSLAMLHPEPQETLRPDVLPSTQSTPMQLLDWGEALDVPIFYGREPELATLVRWVVEERCRVVSVLGMGGIGKSALAITVMHQVASHFDVVIWRSLRDSPTCAKLVQSCLQILEPQSQPEVSDPLEERLRRLMEQLRARRVLLVLDNVEVLLEEGTSHGYLRTDAQEYARLLRHLGETKHQSCLLLTSREKLADLGLLEGNRSSVRALRLRGLDGLAGTQILTEKEVVGSRQDQARLVEVYQGNPLALKIVAQTIVEIFGGEIVPFLRQGEVVFGGVRALLDEQYARISALEQTVLCWLAILRETASLEELFRVLVTPLSPAQLLEAIDGLHRRSLIERGQRTGSFTLQSVVLEYMTDRLVTTASQEIQRGQLSLLCEHGLSQAQAKEYVRQTQERLLLTPLLDVLKRMYRERVEVEEHLRELLSTLRPWDEQAQGYGPANLVALLWLLRGDLRGLDLSHLVLRGAYLQGAQMQDAKLSGALMRESIFTETFDAISAVGISHSGLYWAAGSRRGEVQVWREAGQILHRIWQAHTDIVTTLALSPNERTLASGSWDGSVKLWDIESHALLWSGRHTHHVNSVVFSPDGCLLVTGSNDATAQLWDLQSGKQLQTLPHPGPVVGLAWSPDGRCLASGDVEGTIRLWQRQQSEPMTCAQTLEGHSNWVRGLAFAPDGHRLASGSWDGTIKLWEWVSGRCVQTLEGHTERVHCVAWSPDGATLASGGFDHTIRLWDVQQGRSRVALQGHSDLVEGLVFTPDSRSLLSGSDDGTLRLWHVERGEVLRILQGYTASLFDIDWSPDGIKLASAGPDTSVTLWDVTGGSLLRVLHGHRWVVTGVGWSPDGSLLASSGWDNAIYLWDSTTGICVHVLRDLDSADTVFFGLAWSPDGRFLACGSFLQNALVWDVASRSLRWVKRSHATWIRRVAWSPDGTRIVGGGDDGHVYVWDASNGTLLQQLAGHSGAVMSVTFSPDGSRLASGSGSHDRGEGFVWDVQSGERVFALAEHPGVVSALIWTPSGERLISGGSDGMLRWWDAHSGQCVQVQEAHQGTIQALKVSPDGRLLASCGDDGVIALWNLHSGEQVRTLRRDRPYERLNITGIRGLSEAQKASLRALGAFEETPHDE</sequence>
<dbReference type="Pfam" id="PF00805">
    <property type="entry name" value="Pentapeptide"/>
    <property type="match status" value="1"/>
</dbReference>
<dbReference type="PROSITE" id="PS50082">
    <property type="entry name" value="WD_REPEATS_2"/>
    <property type="match status" value="12"/>
</dbReference>
<evidence type="ECO:0000256" key="1">
    <source>
        <dbReference type="ARBA" id="ARBA00022574"/>
    </source>
</evidence>
<dbReference type="Gene3D" id="1.10.260.40">
    <property type="entry name" value="lambda repressor-like DNA-binding domains"/>
    <property type="match status" value="1"/>
</dbReference>
<accession>A0A8J3IHW8</accession>
<dbReference type="SUPFAM" id="SSF50960">
    <property type="entry name" value="TolB, C-terminal domain"/>
    <property type="match status" value="1"/>
</dbReference>
<feature type="repeat" description="WD" evidence="3">
    <location>
        <begin position="804"/>
        <end position="845"/>
    </location>
</feature>
<dbReference type="Gene3D" id="2.130.10.10">
    <property type="entry name" value="YVTN repeat-like/Quinoprotein amine dehydrogenase"/>
    <property type="match status" value="5"/>
</dbReference>
<comment type="caution">
    <text evidence="5">The sequence shown here is derived from an EMBL/GenBank/DDBJ whole genome shotgun (WGS) entry which is preliminary data.</text>
</comment>
<dbReference type="Pfam" id="PF01381">
    <property type="entry name" value="HTH_3"/>
    <property type="match status" value="1"/>
</dbReference>
<dbReference type="PROSITE" id="PS00678">
    <property type="entry name" value="WD_REPEATS_1"/>
    <property type="match status" value="6"/>
</dbReference>
<dbReference type="Proteomes" id="UP000597444">
    <property type="component" value="Unassembled WGS sequence"/>
</dbReference>
<dbReference type="SUPFAM" id="SSF47413">
    <property type="entry name" value="lambda repressor-like DNA-binding domains"/>
    <property type="match status" value="1"/>
</dbReference>
<dbReference type="SUPFAM" id="SSF141571">
    <property type="entry name" value="Pentapeptide repeat-like"/>
    <property type="match status" value="1"/>
</dbReference>
<feature type="repeat" description="WD" evidence="3">
    <location>
        <begin position="717"/>
        <end position="758"/>
    </location>
</feature>
<feature type="repeat" description="WD" evidence="3">
    <location>
        <begin position="1059"/>
        <end position="1082"/>
    </location>
</feature>
<feature type="repeat" description="WD" evidence="3">
    <location>
        <begin position="1104"/>
        <end position="1145"/>
    </location>
</feature>
<dbReference type="GO" id="GO:0043531">
    <property type="term" value="F:ADP binding"/>
    <property type="evidence" value="ECO:0007669"/>
    <property type="project" value="InterPro"/>
</dbReference>
<feature type="repeat" description="WD" evidence="3">
    <location>
        <begin position="846"/>
        <end position="887"/>
    </location>
</feature>
<dbReference type="EMBL" id="BNJK01000001">
    <property type="protein sequence ID" value="GHO94871.1"/>
    <property type="molecule type" value="Genomic_DNA"/>
</dbReference>
<dbReference type="Gene3D" id="3.40.50.300">
    <property type="entry name" value="P-loop containing nucleotide triphosphate hydrolases"/>
    <property type="match status" value="1"/>
</dbReference>
<dbReference type="SUPFAM" id="SSF52540">
    <property type="entry name" value="P-loop containing nucleoside triphosphate hydrolases"/>
    <property type="match status" value="1"/>
</dbReference>
<feature type="repeat" description="WD" evidence="3">
    <location>
        <begin position="1146"/>
        <end position="1187"/>
    </location>
</feature>
<dbReference type="PANTHER" id="PTHR19848:SF8">
    <property type="entry name" value="F-BOX AND WD REPEAT DOMAIN CONTAINING 7"/>
    <property type="match status" value="1"/>
</dbReference>
<dbReference type="SUPFAM" id="SSF50978">
    <property type="entry name" value="WD40 repeat-like"/>
    <property type="match status" value="2"/>
</dbReference>
<dbReference type="CDD" id="cd00093">
    <property type="entry name" value="HTH_XRE"/>
    <property type="match status" value="1"/>
</dbReference>
<evidence type="ECO:0000256" key="2">
    <source>
        <dbReference type="ARBA" id="ARBA00022737"/>
    </source>
</evidence>
<dbReference type="InterPro" id="IPR015943">
    <property type="entry name" value="WD40/YVTN_repeat-like_dom_sf"/>
</dbReference>
<name>A0A8J3IHW8_9CHLR</name>
<dbReference type="PROSITE" id="PS50943">
    <property type="entry name" value="HTH_CROC1"/>
    <property type="match status" value="1"/>
</dbReference>
<dbReference type="PANTHER" id="PTHR19848">
    <property type="entry name" value="WD40 REPEAT PROTEIN"/>
    <property type="match status" value="1"/>
</dbReference>
<evidence type="ECO:0000256" key="3">
    <source>
        <dbReference type="PROSITE-ProRule" id="PRU00221"/>
    </source>
</evidence>
<dbReference type="InterPro" id="IPR001680">
    <property type="entry name" value="WD40_rpt"/>
</dbReference>
<dbReference type="InterPro" id="IPR027417">
    <property type="entry name" value="P-loop_NTPase"/>
</dbReference>
<dbReference type="InterPro" id="IPR002182">
    <property type="entry name" value="NB-ARC"/>
</dbReference>
<keyword evidence="6" id="KW-1185">Reference proteome</keyword>